<evidence type="ECO:0000256" key="1">
    <source>
        <dbReference type="ARBA" id="ARBA00022536"/>
    </source>
</evidence>
<keyword evidence="6" id="KW-0812">Transmembrane</keyword>
<gene>
    <name evidence="8" type="ORF">MEDL_12498</name>
</gene>
<dbReference type="GO" id="GO:0005886">
    <property type="term" value="C:plasma membrane"/>
    <property type="evidence" value="ECO:0007669"/>
    <property type="project" value="TreeGrafter"/>
</dbReference>
<dbReference type="PANTHER" id="PTHR24049:SF22">
    <property type="entry name" value="DROSOPHILA CRUMBS HOMOLOG"/>
    <property type="match status" value="1"/>
</dbReference>
<keyword evidence="6" id="KW-1133">Transmembrane helix</keyword>
<comment type="caution">
    <text evidence="8">The sequence shown here is derived from an EMBL/GenBank/DDBJ whole genome shotgun (WGS) entry which is preliminary data.</text>
</comment>
<dbReference type="GO" id="GO:0045197">
    <property type="term" value="P:establishment or maintenance of epithelial cell apical/basal polarity"/>
    <property type="evidence" value="ECO:0007669"/>
    <property type="project" value="TreeGrafter"/>
</dbReference>
<dbReference type="InterPro" id="IPR035234">
    <property type="entry name" value="IgGFc-bd_N"/>
</dbReference>
<dbReference type="PANTHER" id="PTHR24049">
    <property type="entry name" value="CRUMBS FAMILY MEMBER"/>
    <property type="match status" value="1"/>
</dbReference>
<keyword evidence="6" id="KW-0472">Membrane</keyword>
<dbReference type="SMART" id="SM00181">
    <property type="entry name" value="EGF"/>
    <property type="match status" value="2"/>
</dbReference>
<proteinExistence type="predicted"/>
<dbReference type="SUPFAM" id="SSF57196">
    <property type="entry name" value="EGF/Laminin"/>
    <property type="match status" value="2"/>
</dbReference>
<dbReference type="GO" id="GO:0007157">
    <property type="term" value="P:heterophilic cell-cell adhesion via plasma membrane cell adhesion molecules"/>
    <property type="evidence" value="ECO:0007669"/>
    <property type="project" value="TreeGrafter"/>
</dbReference>
<feature type="domain" description="EGF-like" evidence="7">
    <location>
        <begin position="88"/>
        <end position="124"/>
    </location>
</feature>
<dbReference type="AlphaFoldDB" id="A0A8S3QLM3"/>
<keyword evidence="9" id="KW-1185">Reference proteome</keyword>
<name>A0A8S3QLM3_MYTED</name>
<keyword evidence="4 5" id="KW-1015">Disulfide bond</keyword>
<comment type="caution">
    <text evidence="5">Lacks conserved residue(s) required for the propagation of feature annotation.</text>
</comment>
<keyword evidence="3" id="KW-0677">Repeat</keyword>
<evidence type="ECO:0000313" key="8">
    <source>
        <dbReference type="EMBL" id="CAG2197723.1"/>
    </source>
</evidence>
<dbReference type="OrthoDB" id="283575at2759"/>
<dbReference type="GO" id="GO:0005509">
    <property type="term" value="F:calcium ion binding"/>
    <property type="evidence" value="ECO:0007669"/>
    <property type="project" value="InterPro"/>
</dbReference>
<evidence type="ECO:0000256" key="3">
    <source>
        <dbReference type="ARBA" id="ARBA00022737"/>
    </source>
</evidence>
<dbReference type="GO" id="GO:0032991">
    <property type="term" value="C:protein-containing complex"/>
    <property type="evidence" value="ECO:0007669"/>
    <property type="project" value="TreeGrafter"/>
</dbReference>
<feature type="disulfide bond" evidence="5">
    <location>
        <begin position="152"/>
        <end position="161"/>
    </location>
</feature>
<dbReference type="SMART" id="SM00179">
    <property type="entry name" value="EGF_CA"/>
    <property type="match status" value="2"/>
</dbReference>
<evidence type="ECO:0000259" key="7">
    <source>
        <dbReference type="PROSITE" id="PS50026"/>
    </source>
</evidence>
<evidence type="ECO:0000256" key="5">
    <source>
        <dbReference type="PROSITE-ProRule" id="PRU00076"/>
    </source>
</evidence>
<dbReference type="Gene3D" id="2.10.25.10">
    <property type="entry name" value="Laminin"/>
    <property type="match status" value="2"/>
</dbReference>
<dbReference type="EMBL" id="CAJPWZ010000654">
    <property type="protein sequence ID" value="CAG2197723.1"/>
    <property type="molecule type" value="Genomic_DNA"/>
</dbReference>
<dbReference type="InterPro" id="IPR001881">
    <property type="entry name" value="EGF-like_Ca-bd_dom"/>
</dbReference>
<dbReference type="InterPro" id="IPR000742">
    <property type="entry name" value="EGF"/>
</dbReference>
<keyword evidence="1 5" id="KW-0245">EGF-like domain</keyword>
<dbReference type="InterPro" id="IPR051022">
    <property type="entry name" value="Notch_Cell-Fate_Det"/>
</dbReference>
<keyword evidence="2" id="KW-0732">Signal</keyword>
<evidence type="ECO:0000256" key="6">
    <source>
        <dbReference type="SAM" id="Phobius"/>
    </source>
</evidence>
<dbReference type="PROSITE" id="PS50026">
    <property type="entry name" value="EGF_3"/>
    <property type="match status" value="2"/>
</dbReference>
<evidence type="ECO:0000313" key="9">
    <source>
        <dbReference type="Proteomes" id="UP000683360"/>
    </source>
</evidence>
<evidence type="ECO:0000256" key="2">
    <source>
        <dbReference type="ARBA" id="ARBA00022729"/>
    </source>
</evidence>
<reference evidence="8" key="1">
    <citation type="submission" date="2021-03" db="EMBL/GenBank/DDBJ databases">
        <authorList>
            <person name="Bekaert M."/>
        </authorList>
    </citation>
    <scope>NUCLEOTIDE SEQUENCE</scope>
</reference>
<feature type="domain" description="EGF-like" evidence="7">
    <location>
        <begin position="125"/>
        <end position="162"/>
    </location>
</feature>
<organism evidence="8 9">
    <name type="scientific">Mytilus edulis</name>
    <name type="common">Blue mussel</name>
    <dbReference type="NCBI Taxonomy" id="6550"/>
    <lineage>
        <taxon>Eukaryota</taxon>
        <taxon>Metazoa</taxon>
        <taxon>Spiralia</taxon>
        <taxon>Lophotrochozoa</taxon>
        <taxon>Mollusca</taxon>
        <taxon>Bivalvia</taxon>
        <taxon>Autobranchia</taxon>
        <taxon>Pteriomorphia</taxon>
        <taxon>Mytilida</taxon>
        <taxon>Mytiloidea</taxon>
        <taxon>Mytilidae</taxon>
        <taxon>Mytilinae</taxon>
        <taxon>Mytilus</taxon>
    </lineage>
</organism>
<protein>
    <recommendedName>
        <fullName evidence="7">EGF-like domain-containing protein</fullName>
    </recommendedName>
</protein>
<evidence type="ECO:0000256" key="4">
    <source>
        <dbReference type="ARBA" id="ARBA00023157"/>
    </source>
</evidence>
<dbReference type="Pfam" id="PF17517">
    <property type="entry name" value="IgGFc_binding"/>
    <property type="match status" value="1"/>
</dbReference>
<feature type="transmembrane region" description="Helical" evidence="6">
    <location>
        <begin position="56"/>
        <end position="78"/>
    </location>
</feature>
<sequence>MENEALSYEEPILEQQDNEYLEIDESPRRNINGISSRMYFGFDIPRIQKRSDRNQYFMFFIIGCVTSTCIIAPLLVVYSPSSKQTVLNEEKCKYYPCLNNGHCIMFNGSNFCICPEGFLGTSCQIQDECISSVPCHNEGTCITTENSSYCICTDGNLGKNCEYRGPSGYQFFVVFNPRQRKSTLYLSSQKHGHCDIIYPSFEQTKTLTLEGKYVTFDLSDKYDFTNHSENSDVYVRIFCDALSTLFHFVRDSYGSIWESYIVIPSALLSTQYVVPKYKTQQKFDALGIIAIEEDTQINVSFTSARWILSNITFRQSIYHKSQLLSFTTDPYVYNFISCDECYLTGTYITSTYPVAVMFKSSITEVVPVLPYKEFSRQFIVPKLQAEIKTMGLRIYAHTRTRLELKDDNNIVSTSVINANNYHNTNHKNTTAITADKDILLFLKIYSPHTGTIDVTVPSDTQYLPEYQFIIPKGTMKNIATFIVKLGFSQGVRLNNNVIKYDEFRQKMTINLKTHVYQIFSVNVTTGWHTVHHIGHVPFGILIQGISNSQNKQFSSPYAYFPGMNYSMYNVV</sequence>
<dbReference type="PROSITE" id="PS01186">
    <property type="entry name" value="EGF_2"/>
    <property type="match status" value="1"/>
</dbReference>
<dbReference type="Proteomes" id="UP000683360">
    <property type="component" value="Unassembled WGS sequence"/>
</dbReference>
<accession>A0A8S3QLM3</accession>
<dbReference type="PROSITE" id="PS00022">
    <property type="entry name" value="EGF_1"/>
    <property type="match status" value="2"/>
</dbReference>
<feature type="disulfide bond" evidence="5">
    <location>
        <begin position="114"/>
        <end position="123"/>
    </location>
</feature>
<dbReference type="CDD" id="cd00054">
    <property type="entry name" value="EGF_CA"/>
    <property type="match status" value="2"/>
</dbReference>